<evidence type="ECO:0000256" key="1">
    <source>
        <dbReference type="SAM" id="MobiDB-lite"/>
    </source>
</evidence>
<name>A0AA97P3R0_PYRO3</name>
<dbReference type="Proteomes" id="UP000011086">
    <property type="component" value="Unassembled WGS sequence"/>
</dbReference>
<protein>
    <submittedName>
        <fullName evidence="2">Uncharacterized protein</fullName>
    </submittedName>
</protein>
<reference evidence="2" key="1">
    <citation type="journal article" date="2012" name="PLoS Genet.">
        <title>Comparative analysis of the genomes of two field isolates of the rice blast fungus Magnaporthe oryzae.</title>
        <authorList>
            <person name="Xue M."/>
            <person name="Yang J."/>
            <person name="Li Z."/>
            <person name="Hu S."/>
            <person name="Yao N."/>
            <person name="Dean R.A."/>
            <person name="Zhao W."/>
            <person name="Shen M."/>
            <person name="Zhang H."/>
            <person name="Li C."/>
            <person name="Liu L."/>
            <person name="Cao L."/>
            <person name="Xu X."/>
            <person name="Xing Y."/>
            <person name="Hsiang T."/>
            <person name="Zhang Z."/>
            <person name="Xu J.R."/>
            <person name="Peng Y.L."/>
        </authorList>
    </citation>
    <scope>NUCLEOTIDE SEQUENCE</scope>
    <source>
        <strain evidence="2">Y34</strain>
    </source>
</reference>
<gene>
    <name evidence="2" type="ORF">OOU_Y34scaffold00283g58</name>
</gene>
<proteinExistence type="predicted"/>
<feature type="region of interest" description="Disordered" evidence="1">
    <location>
        <begin position="1"/>
        <end position="44"/>
    </location>
</feature>
<evidence type="ECO:0000313" key="2">
    <source>
        <dbReference type="EMBL" id="ELQ41364.1"/>
    </source>
</evidence>
<organism evidence="2">
    <name type="scientific">Pyricularia oryzae (strain Y34)</name>
    <name type="common">Rice blast fungus</name>
    <name type="synonym">Magnaporthe oryzae</name>
    <dbReference type="NCBI Taxonomy" id="1143189"/>
    <lineage>
        <taxon>Eukaryota</taxon>
        <taxon>Fungi</taxon>
        <taxon>Dikarya</taxon>
        <taxon>Ascomycota</taxon>
        <taxon>Pezizomycotina</taxon>
        <taxon>Sordariomycetes</taxon>
        <taxon>Sordariomycetidae</taxon>
        <taxon>Magnaporthales</taxon>
        <taxon>Pyriculariaceae</taxon>
        <taxon>Pyricularia</taxon>
    </lineage>
</organism>
<sequence>MAKDKDSGRKDSSKSSNEKGGTNADTRQKAAGSSNEAKTSTNADSDRICKVCSCIKASELHADTCPYR</sequence>
<dbReference type="AlphaFoldDB" id="A0AA97P3R0"/>
<feature type="compositionally biased region" description="Basic and acidic residues" evidence="1">
    <location>
        <begin position="1"/>
        <end position="17"/>
    </location>
</feature>
<feature type="compositionally biased region" description="Polar residues" evidence="1">
    <location>
        <begin position="18"/>
        <end position="43"/>
    </location>
</feature>
<accession>A0AA97P3R0</accession>
<dbReference type="EMBL" id="JH793350">
    <property type="protein sequence ID" value="ELQ41364.1"/>
    <property type="molecule type" value="Genomic_DNA"/>
</dbReference>